<comment type="similarity">
    <text evidence="6 7">Belongs to the RNA methyltransferase RlmH family.</text>
</comment>
<evidence type="ECO:0000256" key="6">
    <source>
        <dbReference type="ARBA" id="ARBA00038303"/>
    </source>
</evidence>
<keyword evidence="2 7" id="KW-0698">rRNA processing</keyword>
<dbReference type="Gene3D" id="3.40.1280.10">
    <property type="match status" value="1"/>
</dbReference>
<dbReference type="PANTHER" id="PTHR33603:SF1">
    <property type="entry name" value="RIBOSOMAL RNA LARGE SUBUNIT METHYLTRANSFERASE H"/>
    <property type="match status" value="1"/>
</dbReference>
<evidence type="ECO:0000256" key="2">
    <source>
        <dbReference type="ARBA" id="ARBA00022552"/>
    </source>
</evidence>
<feature type="binding site" evidence="7">
    <location>
        <begin position="129"/>
        <end position="134"/>
    </location>
    <ligand>
        <name>S-adenosyl-L-methionine</name>
        <dbReference type="ChEBI" id="CHEBI:59789"/>
    </ligand>
</feature>
<name>A0A9D2M256_9FIRM</name>
<dbReference type="EC" id="2.1.1.177" evidence="7"/>
<organism evidence="8 9">
    <name type="scientific">Candidatus Ruthenibacterium avium</name>
    <dbReference type="NCBI Taxonomy" id="2838751"/>
    <lineage>
        <taxon>Bacteria</taxon>
        <taxon>Bacillati</taxon>
        <taxon>Bacillota</taxon>
        <taxon>Clostridia</taxon>
        <taxon>Eubacteriales</taxon>
        <taxon>Oscillospiraceae</taxon>
        <taxon>Ruthenibacterium</taxon>
    </lineage>
</organism>
<dbReference type="CDD" id="cd18081">
    <property type="entry name" value="RlmH-like"/>
    <property type="match status" value="1"/>
</dbReference>
<feature type="binding site" evidence="7">
    <location>
        <position position="110"/>
    </location>
    <ligand>
        <name>S-adenosyl-L-methionine</name>
        <dbReference type="ChEBI" id="CHEBI:59789"/>
    </ligand>
</feature>
<keyword evidence="5 7" id="KW-0949">S-adenosyl-L-methionine</keyword>
<keyword evidence="4 7" id="KW-0808">Transferase</keyword>
<dbReference type="InterPro" id="IPR029026">
    <property type="entry name" value="tRNA_m1G_MTases_N"/>
</dbReference>
<dbReference type="GO" id="GO:0005737">
    <property type="term" value="C:cytoplasm"/>
    <property type="evidence" value="ECO:0007669"/>
    <property type="project" value="UniProtKB-SubCell"/>
</dbReference>
<dbReference type="HAMAP" id="MF_00658">
    <property type="entry name" value="23SrRNA_methyltr_H"/>
    <property type="match status" value="1"/>
</dbReference>
<evidence type="ECO:0000256" key="1">
    <source>
        <dbReference type="ARBA" id="ARBA00022490"/>
    </source>
</evidence>
<evidence type="ECO:0000256" key="4">
    <source>
        <dbReference type="ARBA" id="ARBA00022679"/>
    </source>
</evidence>
<dbReference type="NCBIfam" id="NF000985">
    <property type="entry name" value="PRK00103.1-3"/>
    <property type="match status" value="1"/>
</dbReference>
<protein>
    <recommendedName>
        <fullName evidence="7">Ribosomal RNA large subunit methyltransferase H</fullName>
        <ecNumber evidence="7">2.1.1.177</ecNumber>
    </recommendedName>
    <alternativeName>
        <fullName evidence="7">23S rRNA (pseudouridine1915-N3)-methyltransferase</fullName>
    </alternativeName>
    <alternativeName>
        <fullName evidence="7">23S rRNA m3Psi1915 methyltransferase</fullName>
    </alternativeName>
    <alternativeName>
        <fullName evidence="7">rRNA (pseudouridine-N3-)-methyltransferase RlmH</fullName>
    </alternativeName>
</protein>
<evidence type="ECO:0000256" key="5">
    <source>
        <dbReference type="ARBA" id="ARBA00022691"/>
    </source>
</evidence>
<comment type="caution">
    <text evidence="8">The sequence shown here is derived from an EMBL/GenBank/DDBJ whole genome shotgun (WGS) entry which is preliminary data.</text>
</comment>
<dbReference type="GO" id="GO:0070038">
    <property type="term" value="F:rRNA (pseudouridine-N3-)-methyltransferase activity"/>
    <property type="evidence" value="ECO:0007669"/>
    <property type="project" value="UniProtKB-UniRule"/>
</dbReference>
<gene>
    <name evidence="7 8" type="primary">rlmH</name>
    <name evidence="8" type="ORF">H9943_06580</name>
</gene>
<accession>A0A9D2M256</accession>
<comment type="caution">
    <text evidence="7">Lacks conserved residue(s) required for the propagation of feature annotation.</text>
</comment>
<dbReference type="InterPro" id="IPR003742">
    <property type="entry name" value="RlmH-like"/>
</dbReference>
<evidence type="ECO:0000313" key="8">
    <source>
        <dbReference type="EMBL" id="HJB40046.1"/>
    </source>
</evidence>
<dbReference type="AlphaFoldDB" id="A0A9D2M256"/>
<evidence type="ECO:0000256" key="3">
    <source>
        <dbReference type="ARBA" id="ARBA00022603"/>
    </source>
</evidence>
<comment type="subcellular location">
    <subcellularLocation>
        <location evidence="7">Cytoplasm</location>
    </subcellularLocation>
</comment>
<dbReference type="PIRSF" id="PIRSF004505">
    <property type="entry name" value="MT_bac"/>
    <property type="match status" value="1"/>
</dbReference>
<comment type="subunit">
    <text evidence="7">Homodimer.</text>
</comment>
<dbReference type="PANTHER" id="PTHR33603">
    <property type="entry name" value="METHYLTRANSFERASE"/>
    <property type="match status" value="1"/>
</dbReference>
<comment type="catalytic activity">
    <reaction evidence="7">
        <text>pseudouridine(1915) in 23S rRNA + S-adenosyl-L-methionine = N(3)-methylpseudouridine(1915) in 23S rRNA + S-adenosyl-L-homocysteine + H(+)</text>
        <dbReference type="Rhea" id="RHEA:42752"/>
        <dbReference type="Rhea" id="RHEA-COMP:10221"/>
        <dbReference type="Rhea" id="RHEA-COMP:10222"/>
        <dbReference type="ChEBI" id="CHEBI:15378"/>
        <dbReference type="ChEBI" id="CHEBI:57856"/>
        <dbReference type="ChEBI" id="CHEBI:59789"/>
        <dbReference type="ChEBI" id="CHEBI:65314"/>
        <dbReference type="ChEBI" id="CHEBI:74486"/>
        <dbReference type="EC" id="2.1.1.177"/>
    </reaction>
</comment>
<evidence type="ECO:0000313" key="9">
    <source>
        <dbReference type="Proteomes" id="UP000824209"/>
    </source>
</evidence>
<reference evidence="8" key="2">
    <citation type="submission" date="2021-04" db="EMBL/GenBank/DDBJ databases">
        <authorList>
            <person name="Gilroy R."/>
        </authorList>
    </citation>
    <scope>NUCLEOTIDE SEQUENCE</scope>
    <source>
        <strain evidence="8">ChiBcec8-14828</strain>
    </source>
</reference>
<dbReference type="SUPFAM" id="SSF75217">
    <property type="entry name" value="alpha/beta knot"/>
    <property type="match status" value="1"/>
</dbReference>
<keyword evidence="3 7" id="KW-0489">Methyltransferase</keyword>
<comment type="function">
    <text evidence="7">Specifically methylates the pseudouridine at position 1915 (m3Psi1915) in 23S rRNA.</text>
</comment>
<proteinExistence type="inferred from homology"/>
<dbReference type="InterPro" id="IPR029028">
    <property type="entry name" value="Alpha/beta_knot_MTases"/>
</dbReference>
<sequence length="161" mass="17811">MQSVTLIVLGKLNAPYYKQAAQEYAKRLSAYCKLEIVELDEELIAEKSASPAVIEKALEKEGKAILQTVPKGAALVAMCIEGKQLGSEELAEYFQKKALEGVSSVAFVIGSSHGLSQEVKQKAQLRLSMSKMTFPHQLARVMLLEQIYRAHSINAKSKYHK</sequence>
<dbReference type="EMBL" id="DWYA01000056">
    <property type="protein sequence ID" value="HJB40046.1"/>
    <property type="molecule type" value="Genomic_DNA"/>
</dbReference>
<keyword evidence="1 7" id="KW-0963">Cytoplasm</keyword>
<evidence type="ECO:0000256" key="7">
    <source>
        <dbReference type="HAMAP-Rule" id="MF_00658"/>
    </source>
</evidence>
<reference evidence="8" key="1">
    <citation type="journal article" date="2021" name="PeerJ">
        <title>Extensive microbial diversity within the chicken gut microbiome revealed by metagenomics and culture.</title>
        <authorList>
            <person name="Gilroy R."/>
            <person name="Ravi A."/>
            <person name="Getino M."/>
            <person name="Pursley I."/>
            <person name="Horton D.L."/>
            <person name="Alikhan N.F."/>
            <person name="Baker D."/>
            <person name="Gharbi K."/>
            <person name="Hall N."/>
            <person name="Watson M."/>
            <person name="Adriaenssens E.M."/>
            <person name="Foster-Nyarko E."/>
            <person name="Jarju S."/>
            <person name="Secka A."/>
            <person name="Antonio M."/>
            <person name="Oren A."/>
            <person name="Chaudhuri R.R."/>
            <person name="La Ragione R."/>
            <person name="Hildebrand F."/>
            <person name="Pallen M.J."/>
        </authorList>
    </citation>
    <scope>NUCLEOTIDE SEQUENCE</scope>
    <source>
        <strain evidence="8">ChiBcec8-14828</strain>
    </source>
</reference>
<dbReference type="Pfam" id="PF02590">
    <property type="entry name" value="SPOUT_MTase"/>
    <property type="match status" value="1"/>
</dbReference>
<dbReference type="Proteomes" id="UP000824209">
    <property type="component" value="Unassembled WGS sequence"/>
</dbReference>